<dbReference type="AlphaFoldDB" id="A0A917CM85"/>
<sequence>MTASIFVDDVSSEKINTLKGARYILNQLDTHHPQLDEWLNWADPLWSDLPWWPCLNRMMHIAYARMCHRNGSLSQHPRSYHNEFHCNDICQMLIECHRHCADEFTASQWALLSYFSVTHDLQQGLRGTANEQQLIGANEAASFEEAMQISSLSVDADSESLLNSVHHRALLKTMIEGSTFGRHGDNKRYFFQGNMAHYLLKSRKMDSDTDQQLVYLACDLDTANVSMAFDDYARSAIRIYDELKAHRLIKVSARVFFSDEQINYFFNQQQFNSQVAKQLFQQRKDNNAPMLEQTVAAMKALPLQADTDTIKHTFFSTAKRLSSQS</sequence>
<gene>
    <name evidence="1" type="ORF">GCM10011365_12770</name>
</gene>
<dbReference type="EMBL" id="BMEO01000004">
    <property type="protein sequence ID" value="GGF92973.1"/>
    <property type="molecule type" value="Genomic_DNA"/>
</dbReference>
<reference evidence="1" key="2">
    <citation type="submission" date="2020-09" db="EMBL/GenBank/DDBJ databases">
        <authorList>
            <person name="Sun Q."/>
            <person name="Zhou Y."/>
        </authorList>
    </citation>
    <scope>NUCLEOTIDE SEQUENCE</scope>
    <source>
        <strain evidence="1">CGMCC 1.12181</strain>
    </source>
</reference>
<reference evidence="1" key="1">
    <citation type="journal article" date="2014" name="Int. J. Syst. Evol. Microbiol.">
        <title>Complete genome sequence of Corynebacterium casei LMG S-19264T (=DSM 44701T), isolated from a smear-ripened cheese.</title>
        <authorList>
            <consortium name="US DOE Joint Genome Institute (JGI-PGF)"/>
            <person name="Walter F."/>
            <person name="Albersmeier A."/>
            <person name="Kalinowski J."/>
            <person name="Ruckert C."/>
        </authorList>
    </citation>
    <scope>NUCLEOTIDE SEQUENCE</scope>
    <source>
        <strain evidence="1">CGMCC 1.12181</strain>
    </source>
</reference>
<accession>A0A917CM85</accession>
<dbReference type="Proteomes" id="UP000605253">
    <property type="component" value="Unassembled WGS sequence"/>
</dbReference>
<keyword evidence="2" id="KW-1185">Reference proteome</keyword>
<evidence type="ECO:0000313" key="1">
    <source>
        <dbReference type="EMBL" id="GGF92973.1"/>
    </source>
</evidence>
<dbReference type="RefSeq" id="WP_188364869.1">
    <property type="nucleotide sequence ID" value="NZ_BAABJF010000015.1"/>
</dbReference>
<evidence type="ECO:0000313" key="2">
    <source>
        <dbReference type="Proteomes" id="UP000605253"/>
    </source>
</evidence>
<proteinExistence type="predicted"/>
<protein>
    <submittedName>
        <fullName evidence="1">Uncharacterized protein</fullName>
    </submittedName>
</protein>
<comment type="caution">
    <text evidence="1">The sequence shown here is derived from an EMBL/GenBank/DDBJ whole genome shotgun (WGS) entry which is preliminary data.</text>
</comment>
<organism evidence="1 2">
    <name type="scientific">Marinicella pacifica</name>
    <dbReference type="NCBI Taxonomy" id="1171543"/>
    <lineage>
        <taxon>Bacteria</taxon>
        <taxon>Pseudomonadati</taxon>
        <taxon>Pseudomonadota</taxon>
        <taxon>Gammaproteobacteria</taxon>
        <taxon>Lysobacterales</taxon>
        <taxon>Marinicellaceae</taxon>
        <taxon>Marinicella</taxon>
    </lineage>
</organism>
<name>A0A917CM85_9GAMM</name>